<feature type="region of interest" description="Disordered" evidence="1">
    <location>
        <begin position="181"/>
        <end position="205"/>
    </location>
</feature>
<evidence type="ECO:0000256" key="1">
    <source>
        <dbReference type="SAM" id="MobiDB-lite"/>
    </source>
</evidence>
<dbReference type="PANTHER" id="PTHR17117:SF3">
    <property type="entry name" value="NADH DEHYDROGENASE [UBIQUINONE] FLAVOPROTEIN 3, MITOCHONDRIAL"/>
    <property type="match status" value="1"/>
</dbReference>
<name>A0A5F8HIX0_MONDO</name>
<reference evidence="2" key="3">
    <citation type="submission" date="2025-09" db="UniProtKB">
        <authorList>
            <consortium name="Ensembl"/>
        </authorList>
    </citation>
    <scope>IDENTIFICATION</scope>
</reference>
<reference evidence="2 3" key="1">
    <citation type="journal article" date="2007" name="Nature">
        <title>Genome of the marsupial Monodelphis domestica reveals innovation in non-coding sequences.</title>
        <authorList>
            <person name="Mikkelsen T.S."/>
            <person name="Wakefield M.J."/>
            <person name="Aken B."/>
            <person name="Amemiya C.T."/>
            <person name="Chang J.L."/>
            <person name="Duke S."/>
            <person name="Garber M."/>
            <person name="Gentles A.J."/>
            <person name="Goodstadt L."/>
            <person name="Heger A."/>
            <person name="Jurka J."/>
            <person name="Kamal M."/>
            <person name="Mauceli E."/>
            <person name="Searle S.M."/>
            <person name="Sharpe T."/>
            <person name="Baker M.L."/>
            <person name="Batzer M.A."/>
            <person name="Benos P.V."/>
            <person name="Belov K."/>
            <person name="Clamp M."/>
            <person name="Cook A."/>
            <person name="Cuff J."/>
            <person name="Das R."/>
            <person name="Davidow L."/>
            <person name="Deakin J.E."/>
            <person name="Fazzari M.J."/>
            <person name="Glass J.L."/>
            <person name="Grabherr M."/>
            <person name="Greally J.M."/>
            <person name="Gu W."/>
            <person name="Hore T.A."/>
            <person name="Huttley G.A."/>
            <person name="Kleber M."/>
            <person name="Jirtle R.L."/>
            <person name="Koina E."/>
            <person name="Lee J.T."/>
            <person name="Mahony S."/>
            <person name="Marra M.A."/>
            <person name="Miller R.D."/>
            <person name="Nicholls R.D."/>
            <person name="Oda M."/>
            <person name="Papenfuss A.T."/>
            <person name="Parra Z.E."/>
            <person name="Pollock D.D."/>
            <person name="Ray D.A."/>
            <person name="Schein J.E."/>
            <person name="Speed T.P."/>
            <person name="Thompson K."/>
            <person name="VandeBerg J.L."/>
            <person name="Wade C.M."/>
            <person name="Walker J.A."/>
            <person name="Waters P.D."/>
            <person name="Webber C."/>
            <person name="Weidman J.R."/>
            <person name="Xie X."/>
            <person name="Zody M.C."/>
            <person name="Baldwin J."/>
            <person name="Abdouelleil A."/>
            <person name="Abdulkadir J."/>
            <person name="Abebe A."/>
            <person name="Abera B."/>
            <person name="Abreu J."/>
            <person name="Acer S.C."/>
            <person name="Aftuck L."/>
            <person name="Alexander A."/>
            <person name="An P."/>
            <person name="Anderson E."/>
            <person name="Anderson S."/>
            <person name="Arachi H."/>
            <person name="Azer M."/>
            <person name="Bachantsang P."/>
            <person name="Barry A."/>
            <person name="Bayul T."/>
            <person name="Berlin A."/>
            <person name="Bessette D."/>
            <person name="Bloom T."/>
            <person name="Bloom T."/>
            <person name="Boguslavskiy L."/>
            <person name="Bonnet C."/>
            <person name="Boukhgalter B."/>
            <person name="Bourzgui I."/>
            <person name="Brown A."/>
            <person name="Cahill P."/>
            <person name="Channer S."/>
            <person name="Cheshatsang Y."/>
            <person name="Chuda L."/>
            <person name="Citroen M."/>
            <person name="Collymore A."/>
            <person name="Cooke P."/>
            <person name="Costello M."/>
            <person name="D'Aco K."/>
            <person name="Daza R."/>
            <person name="De Haan G."/>
            <person name="DeGray S."/>
            <person name="DeMaso C."/>
            <person name="Dhargay N."/>
            <person name="Dooley K."/>
            <person name="Dooley E."/>
            <person name="Doricent M."/>
            <person name="Dorje P."/>
            <person name="Dorjee K."/>
            <person name="Dupes A."/>
            <person name="Elong R."/>
            <person name="Falk J."/>
            <person name="Farina A."/>
            <person name="Faro S."/>
            <person name="Ferguson D."/>
            <person name="Fisher S."/>
            <person name="Foley C.D."/>
            <person name="Franke A."/>
            <person name="Friedrich D."/>
            <person name="Gadbois L."/>
            <person name="Gearin G."/>
            <person name="Gearin C.R."/>
            <person name="Giannoukos G."/>
            <person name="Goode T."/>
            <person name="Graham J."/>
            <person name="Grandbois E."/>
            <person name="Grewal S."/>
            <person name="Gyaltsen K."/>
            <person name="Hafez N."/>
            <person name="Hagos B."/>
            <person name="Hall J."/>
            <person name="Henson C."/>
            <person name="Hollinger A."/>
            <person name="Honan T."/>
            <person name="Huard M.D."/>
            <person name="Hughes L."/>
            <person name="Hurhula B."/>
            <person name="Husby M.E."/>
            <person name="Kamat A."/>
            <person name="Kanga B."/>
            <person name="Kashin S."/>
            <person name="Khazanovich D."/>
            <person name="Kisner P."/>
            <person name="Lance K."/>
            <person name="Lara M."/>
            <person name="Lee W."/>
            <person name="Lennon N."/>
            <person name="Letendre F."/>
            <person name="LeVine R."/>
            <person name="Lipovsky A."/>
            <person name="Liu X."/>
            <person name="Liu J."/>
            <person name="Liu S."/>
            <person name="Lokyitsang T."/>
            <person name="Lokyitsang Y."/>
            <person name="Lubonja R."/>
            <person name="Lui A."/>
            <person name="MacDonald P."/>
            <person name="Magnisalis V."/>
            <person name="Maru K."/>
            <person name="Matthews C."/>
            <person name="McCusker W."/>
            <person name="McDonough S."/>
            <person name="Mehta T."/>
            <person name="Meldrim J."/>
            <person name="Meneus L."/>
            <person name="Mihai O."/>
            <person name="Mihalev A."/>
            <person name="Mihova T."/>
            <person name="Mittelman R."/>
            <person name="Mlenga V."/>
            <person name="Montmayeur A."/>
            <person name="Mulrain L."/>
            <person name="Navidi A."/>
            <person name="Naylor J."/>
            <person name="Negash T."/>
            <person name="Nguyen T."/>
            <person name="Nguyen N."/>
            <person name="Nicol R."/>
            <person name="Norbu C."/>
            <person name="Norbu N."/>
            <person name="Novod N."/>
            <person name="O'Neill B."/>
            <person name="Osman S."/>
            <person name="Markiewicz E."/>
            <person name="Oyono O.L."/>
            <person name="Patti C."/>
            <person name="Phunkhang P."/>
            <person name="Pierre F."/>
            <person name="Priest M."/>
            <person name="Raghuraman S."/>
            <person name="Rege F."/>
            <person name="Reyes R."/>
            <person name="Rise C."/>
            <person name="Rogov P."/>
            <person name="Ross K."/>
            <person name="Ryan E."/>
            <person name="Settipalli S."/>
            <person name="Shea T."/>
            <person name="Sherpa N."/>
            <person name="Shi L."/>
            <person name="Shih D."/>
            <person name="Sparrow T."/>
            <person name="Spaulding J."/>
            <person name="Stalker J."/>
            <person name="Stange-Thomann N."/>
            <person name="Stavropoulos S."/>
            <person name="Stone C."/>
            <person name="Strader C."/>
            <person name="Tesfaye S."/>
            <person name="Thomson T."/>
            <person name="Thoulutsang Y."/>
            <person name="Thoulutsang D."/>
            <person name="Topham K."/>
            <person name="Topping I."/>
            <person name="Tsamla T."/>
            <person name="Vassiliev H."/>
            <person name="Vo A."/>
            <person name="Wangchuk T."/>
            <person name="Wangdi T."/>
            <person name="Weiand M."/>
            <person name="Wilkinson J."/>
            <person name="Wilson A."/>
            <person name="Yadav S."/>
            <person name="Young G."/>
            <person name="Yu Q."/>
            <person name="Zembek L."/>
            <person name="Zhong D."/>
            <person name="Zimmer A."/>
            <person name="Zwirko Z."/>
            <person name="Jaffe D.B."/>
            <person name="Alvarez P."/>
            <person name="Brockman W."/>
            <person name="Butler J."/>
            <person name="Chin C."/>
            <person name="Gnerre S."/>
            <person name="MacCallum I."/>
            <person name="Graves J.A."/>
            <person name="Ponting C.P."/>
            <person name="Breen M."/>
            <person name="Samollow P.B."/>
            <person name="Lander E.S."/>
            <person name="Lindblad-Toh K."/>
        </authorList>
    </citation>
    <scope>NUCLEOTIDE SEQUENCE [LARGE SCALE GENOMIC DNA]</scope>
</reference>
<accession>A0A5F8HIX0</accession>
<keyword evidence="3" id="KW-1185">Reference proteome</keyword>
<dbReference type="GO" id="GO:0005739">
    <property type="term" value="C:mitochondrion"/>
    <property type="evidence" value="ECO:0007669"/>
    <property type="project" value="InterPro"/>
</dbReference>
<proteinExistence type="predicted"/>
<dbReference type="Pfam" id="PF15880">
    <property type="entry name" value="NDUFV3"/>
    <property type="match status" value="1"/>
</dbReference>
<evidence type="ECO:0000313" key="2">
    <source>
        <dbReference type="Ensembl" id="ENSMODP00000059769.1"/>
    </source>
</evidence>
<dbReference type="GeneTree" id="ENSGT00390000012196"/>
<evidence type="ECO:0000313" key="3">
    <source>
        <dbReference type="Proteomes" id="UP000002280"/>
    </source>
</evidence>
<gene>
    <name evidence="2" type="primary">NDUFV3</name>
</gene>
<dbReference type="GO" id="GO:0045271">
    <property type="term" value="C:respiratory chain complex I"/>
    <property type="evidence" value="ECO:0007669"/>
    <property type="project" value="InterPro"/>
</dbReference>
<protein>
    <submittedName>
        <fullName evidence="2">NADH:ubiquinone oxidoreductase subunit V3</fullName>
    </submittedName>
</protein>
<dbReference type="Proteomes" id="UP000002280">
    <property type="component" value="Chromosome 4"/>
</dbReference>
<organism evidence="2 3">
    <name type="scientific">Monodelphis domestica</name>
    <name type="common">Gray short-tailed opossum</name>
    <dbReference type="NCBI Taxonomy" id="13616"/>
    <lineage>
        <taxon>Eukaryota</taxon>
        <taxon>Metazoa</taxon>
        <taxon>Chordata</taxon>
        <taxon>Craniata</taxon>
        <taxon>Vertebrata</taxon>
        <taxon>Euteleostomi</taxon>
        <taxon>Mammalia</taxon>
        <taxon>Metatheria</taxon>
        <taxon>Didelphimorphia</taxon>
        <taxon>Didelphidae</taxon>
        <taxon>Monodelphis</taxon>
    </lineage>
</organism>
<dbReference type="AlphaFoldDB" id="A0A5F8HIX0"/>
<dbReference type="InterPro" id="IPR026193">
    <property type="entry name" value="NDUFV3"/>
</dbReference>
<feature type="region of interest" description="Disordered" evidence="1">
    <location>
        <begin position="38"/>
        <end position="85"/>
    </location>
</feature>
<sequence length="391" mass="44640">MAFPSTLRLGREAVSKTMQLKAWGLREFASAVFFSTKSEGSEKGKQKKSKMQQSPQNVVAPKEGVPAPRTEFTKKLSSPDSYPSAVNKAKTIDTINSDDIKQQTAEEIRKLLSRKTVVEFPHRVSSSSLKAKDTYLGTNQQTQKAAKVGEFPQQKAFETKIQRPLKLPEKIQFQKAHMDSTHVEKPHQSEMKLTVEPSEAHKETKIPKSEVREYFREQSINEAHKQNSMFKLNKMTKDQKAVEIHRDVSDQTEGGSSTQLDVETKLFIEKEENREGKRRTIDFTADYFENKDVLQEQVPILNLEAPPPQTKEDILEENVPAINTGEKEEVIQELENQGIIQGIESAESVDNSTYKNLQHHNYNTYTFLDFHLDLLKFRLPQPSSGRESPRH</sequence>
<dbReference type="Ensembl" id="ENSMODT00000088293.1">
    <property type="protein sequence ID" value="ENSMODP00000059769.1"/>
    <property type="gene ID" value="ENSMODG00000021025.4"/>
</dbReference>
<reference evidence="2" key="2">
    <citation type="submission" date="2025-08" db="UniProtKB">
        <authorList>
            <consortium name="Ensembl"/>
        </authorList>
    </citation>
    <scope>IDENTIFICATION</scope>
</reference>
<dbReference type="PANTHER" id="PTHR17117">
    <property type="entry name" value="NADH-UBIQUINONE OXIDOREDUCTASE"/>
    <property type="match status" value="1"/>
</dbReference>
<dbReference type="Bgee" id="ENSMODG00000021025">
    <property type="expression patterns" value="Expressed in spermatocyte and 19 other cell types or tissues"/>
</dbReference>
<feature type="compositionally biased region" description="Basic and acidic residues" evidence="1">
    <location>
        <begin position="181"/>
        <end position="190"/>
    </location>
</feature>